<proteinExistence type="predicted"/>
<dbReference type="PANTHER" id="PTHR11668:SF300">
    <property type="entry name" value="SERINE_THREONINE-PROTEIN PHOSPHATASE"/>
    <property type="match status" value="1"/>
</dbReference>
<dbReference type="Proteomes" id="UP001172457">
    <property type="component" value="Chromosome 6"/>
</dbReference>
<evidence type="ECO:0000259" key="10">
    <source>
        <dbReference type="Pfam" id="PF00149"/>
    </source>
</evidence>
<keyword evidence="9" id="KW-1133">Transmembrane helix</keyword>
<dbReference type="EMBL" id="JARYMX010000006">
    <property type="protein sequence ID" value="KAJ9546089.1"/>
    <property type="molecule type" value="Genomic_DNA"/>
</dbReference>
<name>A0AA38SNR1_9ASTR</name>
<evidence type="ECO:0000256" key="2">
    <source>
        <dbReference type="ARBA" id="ARBA00013081"/>
    </source>
</evidence>
<keyword evidence="9" id="KW-0812">Transmembrane</keyword>
<evidence type="ECO:0000256" key="6">
    <source>
        <dbReference type="ARBA" id="ARBA00023211"/>
    </source>
</evidence>
<dbReference type="InterPro" id="IPR006186">
    <property type="entry name" value="Ser/Thr-sp_prot-phosphatase"/>
</dbReference>
<dbReference type="PRINTS" id="PR00114">
    <property type="entry name" value="STPHPHTASE"/>
</dbReference>
<evidence type="ECO:0000313" key="12">
    <source>
        <dbReference type="Proteomes" id="UP001172457"/>
    </source>
</evidence>
<accession>A0AA38SNR1</accession>
<evidence type="ECO:0000313" key="11">
    <source>
        <dbReference type="EMBL" id="KAJ9546089.1"/>
    </source>
</evidence>
<evidence type="ECO:0000256" key="1">
    <source>
        <dbReference type="ARBA" id="ARBA00001936"/>
    </source>
</evidence>
<comment type="caution">
    <text evidence="11">The sequence shown here is derived from an EMBL/GenBank/DDBJ whole genome shotgun (WGS) entry which is preliminary data.</text>
</comment>
<organism evidence="11 12">
    <name type="scientific">Centaurea solstitialis</name>
    <name type="common">yellow star-thistle</name>
    <dbReference type="NCBI Taxonomy" id="347529"/>
    <lineage>
        <taxon>Eukaryota</taxon>
        <taxon>Viridiplantae</taxon>
        <taxon>Streptophyta</taxon>
        <taxon>Embryophyta</taxon>
        <taxon>Tracheophyta</taxon>
        <taxon>Spermatophyta</taxon>
        <taxon>Magnoliopsida</taxon>
        <taxon>eudicotyledons</taxon>
        <taxon>Gunneridae</taxon>
        <taxon>Pentapetalae</taxon>
        <taxon>asterids</taxon>
        <taxon>campanulids</taxon>
        <taxon>Asterales</taxon>
        <taxon>Asteraceae</taxon>
        <taxon>Carduoideae</taxon>
        <taxon>Cardueae</taxon>
        <taxon>Centaureinae</taxon>
        <taxon>Centaurea</taxon>
    </lineage>
</organism>
<dbReference type="GO" id="GO:0005634">
    <property type="term" value="C:nucleus"/>
    <property type="evidence" value="ECO:0007669"/>
    <property type="project" value="TreeGrafter"/>
</dbReference>
<evidence type="ECO:0000256" key="5">
    <source>
        <dbReference type="ARBA" id="ARBA00022912"/>
    </source>
</evidence>
<dbReference type="InterPro" id="IPR029052">
    <property type="entry name" value="Metallo-depent_PP-like"/>
</dbReference>
<comment type="catalytic activity">
    <reaction evidence="8">
        <text>O-phospho-L-threonyl-[protein] + H2O = L-threonyl-[protein] + phosphate</text>
        <dbReference type="Rhea" id="RHEA:47004"/>
        <dbReference type="Rhea" id="RHEA-COMP:11060"/>
        <dbReference type="Rhea" id="RHEA-COMP:11605"/>
        <dbReference type="ChEBI" id="CHEBI:15377"/>
        <dbReference type="ChEBI" id="CHEBI:30013"/>
        <dbReference type="ChEBI" id="CHEBI:43474"/>
        <dbReference type="ChEBI" id="CHEBI:61977"/>
        <dbReference type="EC" id="3.1.3.16"/>
    </reaction>
</comment>
<dbReference type="InterPro" id="IPR050341">
    <property type="entry name" value="PP1_catalytic_subunit"/>
</dbReference>
<comment type="catalytic activity">
    <reaction evidence="7">
        <text>O-phospho-L-seryl-[protein] + H2O = L-seryl-[protein] + phosphate</text>
        <dbReference type="Rhea" id="RHEA:20629"/>
        <dbReference type="Rhea" id="RHEA-COMP:9863"/>
        <dbReference type="Rhea" id="RHEA-COMP:11604"/>
        <dbReference type="ChEBI" id="CHEBI:15377"/>
        <dbReference type="ChEBI" id="CHEBI:29999"/>
        <dbReference type="ChEBI" id="CHEBI:43474"/>
        <dbReference type="ChEBI" id="CHEBI:83421"/>
        <dbReference type="EC" id="3.1.3.16"/>
    </reaction>
</comment>
<keyword evidence="4" id="KW-0378">Hydrolase</keyword>
<keyword evidence="3" id="KW-0479">Metal-binding</keyword>
<evidence type="ECO:0000256" key="7">
    <source>
        <dbReference type="ARBA" id="ARBA00047761"/>
    </source>
</evidence>
<evidence type="ECO:0000256" key="9">
    <source>
        <dbReference type="SAM" id="Phobius"/>
    </source>
</evidence>
<protein>
    <recommendedName>
        <fullName evidence="2">protein-serine/threonine phosphatase</fullName>
        <ecNumber evidence="2">3.1.3.16</ecNumber>
    </recommendedName>
</protein>
<dbReference type="PANTHER" id="PTHR11668">
    <property type="entry name" value="SERINE/THREONINE PROTEIN PHOSPHATASE"/>
    <property type="match status" value="1"/>
</dbReference>
<feature type="transmembrane region" description="Helical" evidence="9">
    <location>
        <begin position="87"/>
        <end position="105"/>
    </location>
</feature>
<dbReference type="SUPFAM" id="SSF56300">
    <property type="entry name" value="Metallo-dependent phosphatases"/>
    <property type="match status" value="1"/>
</dbReference>
<dbReference type="Pfam" id="PF00149">
    <property type="entry name" value="Metallophos"/>
    <property type="match status" value="1"/>
</dbReference>
<feature type="domain" description="Calcineurin-like phosphoesterase" evidence="10">
    <location>
        <begin position="24"/>
        <end position="80"/>
    </location>
</feature>
<keyword evidence="12" id="KW-1185">Reference proteome</keyword>
<dbReference type="Gene3D" id="3.60.21.10">
    <property type="match status" value="1"/>
</dbReference>
<dbReference type="GO" id="GO:0005737">
    <property type="term" value="C:cytoplasm"/>
    <property type="evidence" value="ECO:0007669"/>
    <property type="project" value="TreeGrafter"/>
</dbReference>
<keyword evidence="5" id="KW-0904">Protein phosphatase</keyword>
<evidence type="ECO:0000256" key="4">
    <source>
        <dbReference type="ARBA" id="ARBA00022801"/>
    </source>
</evidence>
<dbReference type="AlphaFoldDB" id="A0AA38SNR1"/>
<gene>
    <name evidence="11" type="ORF">OSB04_025796</name>
</gene>
<comment type="cofactor">
    <cofactor evidence="1">
        <name>Mn(2+)</name>
        <dbReference type="ChEBI" id="CHEBI:29035"/>
    </cofactor>
</comment>
<dbReference type="EC" id="3.1.3.16" evidence="2"/>
<keyword evidence="9" id="KW-0472">Membrane</keyword>
<keyword evidence="6" id="KW-0464">Manganese</keyword>
<dbReference type="GO" id="GO:0004722">
    <property type="term" value="F:protein serine/threonine phosphatase activity"/>
    <property type="evidence" value="ECO:0007669"/>
    <property type="project" value="UniProtKB-EC"/>
</dbReference>
<evidence type="ECO:0000256" key="8">
    <source>
        <dbReference type="ARBA" id="ARBA00048336"/>
    </source>
</evidence>
<dbReference type="GO" id="GO:0046872">
    <property type="term" value="F:metal ion binding"/>
    <property type="evidence" value="ECO:0007669"/>
    <property type="project" value="UniProtKB-KW"/>
</dbReference>
<reference evidence="11" key="1">
    <citation type="submission" date="2023-03" db="EMBL/GenBank/DDBJ databases">
        <title>Chromosome-scale reference genome and RAD-based genetic map of yellow starthistle (Centaurea solstitialis) reveal putative structural variation and QTLs associated with invader traits.</title>
        <authorList>
            <person name="Reatini B."/>
            <person name="Cang F.A."/>
            <person name="Jiang Q."/>
            <person name="Mckibben M.T.W."/>
            <person name="Barker M.S."/>
            <person name="Rieseberg L.H."/>
            <person name="Dlugosch K.M."/>
        </authorList>
    </citation>
    <scope>NUCLEOTIDE SEQUENCE</scope>
    <source>
        <strain evidence="11">CAN-66</strain>
        <tissue evidence="11">Leaf</tissue>
    </source>
</reference>
<evidence type="ECO:0000256" key="3">
    <source>
        <dbReference type="ARBA" id="ARBA00022723"/>
    </source>
</evidence>
<sequence length="131" mass="15418">MDALPPIRYMDYVMDVKEDSTINYERLLQLLPVAALIDENIFYMHGELSPNFNNLDQIKNLRHPTDLSNGGWLCDFLWSHLRSFIKFLLSILLSSFIIGMMWILLARHISGLNVYARFFLVYSFDPKMINR</sequence>
<dbReference type="InterPro" id="IPR004843">
    <property type="entry name" value="Calcineurin-like_PHP"/>
</dbReference>